<dbReference type="EMBL" id="JBHUEJ010000016">
    <property type="protein sequence ID" value="MFD1710498.1"/>
    <property type="molecule type" value="Genomic_DNA"/>
</dbReference>
<dbReference type="PANTHER" id="PTHR43214">
    <property type="entry name" value="TWO-COMPONENT RESPONSE REGULATOR"/>
    <property type="match status" value="1"/>
</dbReference>
<keyword evidence="1" id="KW-0238">DNA-binding</keyword>
<evidence type="ECO:0000256" key="1">
    <source>
        <dbReference type="ARBA" id="ARBA00023125"/>
    </source>
</evidence>
<keyword evidence="4" id="KW-1185">Reference proteome</keyword>
<reference evidence="4" key="1">
    <citation type="journal article" date="2019" name="Int. J. Syst. Evol. Microbiol.">
        <title>The Global Catalogue of Microorganisms (GCM) 10K type strain sequencing project: providing services to taxonomists for standard genome sequencing and annotation.</title>
        <authorList>
            <consortium name="The Broad Institute Genomics Platform"/>
            <consortium name="The Broad Institute Genome Sequencing Center for Infectious Disease"/>
            <person name="Wu L."/>
            <person name="Ma J."/>
        </authorList>
    </citation>
    <scope>NUCLEOTIDE SEQUENCE [LARGE SCALE GENOMIC DNA]</scope>
    <source>
        <strain evidence="4">LMG 29247</strain>
    </source>
</reference>
<accession>A0ABW4KTA7</accession>
<dbReference type="SMART" id="SM00421">
    <property type="entry name" value="HTH_LUXR"/>
    <property type="match status" value="1"/>
</dbReference>
<dbReference type="InterPro" id="IPR016032">
    <property type="entry name" value="Sig_transdc_resp-reg_C-effctor"/>
</dbReference>
<protein>
    <submittedName>
        <fullName evidence="3">Helix-turn-helix transcriptional regulator</fullName>
    </submittedName>
</protein>
<dbReference type="RefSeq" id="WP_147912625.1">
    <property type="nucleotide sequence ID" value="NZ_JBHUEJ010000016.1"/>
</dbReference>
<dbReference type="InterPro" id="IPR000792">
    <property type="entry name" value="Tscrpt_reg_LuxR_C"/>
</dbReference>
<dbReference type="InterPro" id="IPR039420">
    <property type="entry name" value="WalR-like"/>
</dbReference>
<dbReference type="SUPFAM" id="SSF46894">
    <property type="entry name" value="C-terminal effector domain of the bipartite response regulators"/>
    <property type="match status" value="1"/>
</dbReference>
<dbReference type="PROSITE" id="PS50043">
    <property type="entry name" value="HTH_LUXR_2"/>
    <property type="match status" value="1"/>
</dbReference>
<gene>
    <name evidence="3" type="ORF">ACFSF0_07760</name>
</gene>
<sequence>MEFELLRRFSATVESIHAAALRPELWTQAMASIAHLQHAQRALLFTPATAPQAGGFVMAHDIPEAMIAEWGTRYLAHDLWTTEAQRIGAIHDGNVMLGTQLVPDEQLVRSVFYREFLSRLNIRRMCTSVVFAGTVARLPMTACAIYRGSEYDDFDASHCHLLQLTARHLSQALGAMLQLRDTEFRLATSLQGLDRLTVGVLLLGQRGEALFANRSALALLSRGRGLSLRAGHPLQDGIGWLQAADDRSHTALHAGIRAALANDPLQPTHFSHGLRIARGSATGELVVQIVPVIEQDPVWGMLQPGALVFVTDAEQTPRLDASMLQRLYGVSAAECRVAQELLHGDTLQDVAQRLNLGENTVKSHLRQLFAKTGTHRQPQLVRLLLALIHQP</sequence>
<organism evidence="3 4">
    <name type="scientific">Ottowia flava</name>
    <dbReference type="NCBI Taxonomy" id="2675430"/>
    <lineage>
        <taxon>Bacteria</taxon>
        <taxon>Pseudomonadati</taxon>
        <taxon>Pseudomonadota</taxon>
        <taxon>Betaproteobacteria</taxon>
        <taxon>Burkholderiales</taxon>
        <taxon>Comamonadaceae</taxon>
        <taxon>Ottowia</taxon>
    </lineage>
</organism>
<name>A0ABW4KTA7_9BURK</name>
<dbReference type="Gene3D" id="1.10.10.10">
    <property type="entry name" value="Winged helix-like DNA-binding domain superfamily/Winged helix DNA-binding domain"/>
    <property type="match status" value="1"/>
</dbReference>
<dbReference type="Pfam" id="PF00196">
    <property type="entry name" value="GerE"/>
    <property type="match status" value="1"/>
</dbReference>
<evidence type="ECO:0000313" key="3">
    <source>
        <dbReference type="EMBL" id="MFD1710498.1"/>
    </source>
</evidence>
<proteinExistence type="predicted"/>
<dbReference type="InterPro" id="IPR036388">
    <property type="entry name" value="WH-like_DNA-bd_sf"/>
</dbReference>
<evidence type="ECO:0000313" key="4">
    <source>
        <dbReference type="Proteomes" id="UP001597304"/>
    </source>
</evidence>
<comment type="caution">
    <text evidence="3">The sequence shown here is derived from an EMBL/GenBank/DDBJ whole genome shotgun (WGS) entry which is preliminary data.</text>
</comment>
<dbReference type="Proteomes" id="UP001597304">
    <property type="component" value="Unassembled WGS sequence"/>
</dbReference>
<evidence type="ECO:0000259" key="2">
    <source>
        <dbReference type="PROSITE" id="PS50043"/>
    </source>
</evidence>
<feature type="domain" description="HTH luxR-type" evidence="2">
    <location>
        <begin position="320"/>
        <end position="388"/>
    </location>
</feature>